<dbReference type="EMBL" id="BARS01040833">
    <property type="protein sequence ID" value="GAG39915.1"/>
    <property type="molecule type" value="Genomic_DNA"/>
</dbReference>
<feature type="region of interest" description="Disordered" evidence="1">
    <location>
        <begin position="20"/>
        <end position="40"/>
    </location>
</feature>
<proteinExistence type="predicted"/>
<feature type="non-terminal residue" evidence="2">
    <location>
        <position position="1"/>
    </location>
</feature>
<feature type="compositionally biased region" description="Basic and acidic residues" evidence="1">
    <location>
        <begin position="20"/>
        <end position="30"/>
    </location>
</feature>
<evidence type="ECO:0000256" key="1">
    <source>
        <dbReference type="SAM" id="MobiDB-lite"/>
    </source>
</evidence>
<evidence type="ECO:0000313" key="2">
    <source>
        <dbReference type="EMBL" id="GAG39915.1"/>
    </source>
</evidence>
<organism evidence="2">
    <name type="scientific">marine sediment metagenome</name>
    <dbReference type="NCBI Taxonomy" id="412755"/>
    <lineage>
        <taxon>unclassified sequences</taxon>
        <taxon>metagenomes</taxon>
        <taxon>ecological metagenomes</taxon>
    </lineage>
</organism>
<sequence length="40" mass="4618">YRIDENKNIILYSVGDNLKDDGGDSDRRNDIMISPFDPDM</sequence>
<protein>
    <submittedName>
        <fullName evidence="2">Uncharacterized protein</fullName>
    </submittedName>
</protein>
<comment type="caution">
    <text evidence="2">The sequence shown here is derived from an EMBL/GenBank/DDBJ whole genome shotgun (WGS) entry which is preliminary data.</text>
</comment>
<gene>
    <name evidence="2" type="ORF">S01H1_62195</name>
</gene>
<accession>X0XA06</accession>
<name>X0XA06_9ZZZZ</name>
<reference evidence="2" key="1">
    <citation type="journal article" date="2014" name="Front. Microbiol.">
        <title>High frequency of phylogenetically diverse reductive dehalogenase-homologous genes in deep subseafloor sedimentary metagenomes.</title>
        <authorList>
            <person name="Kawai M."/>
            <person name="Futagami T."/>
            <person name="Toyoda A."/>
            <person name="Takaki Y."/>
            <person name="Nishi S."/>
            <person name="Hori S."/>
            <person name="Arai W."/>
            <person name="Tsubouchi T."/>
            <person name="Morono Y."/>
            <person name="Uchiyama I."/>
            <person name="Ito T."/>
            <person name="Fujiyama A."/>
            <person name="Inagaki F."/>
            <person name="Takami H."/>
        </authorList>
    </citation>
    <scope>NUCLEOTIDE SEQUENCE</scope>
    <source>
        <strain evidence="2">Expedition CK06-06</strain>
    </source>
</reference>
<dbReference type="AlphaFoldDB" id="X0XA06"/>